<dbReference type="Proteomes" id="UP001596002">
    <property type="component" value="Unassembled WGS sequence"/>
</dbReference>
<sequence>MNLALQVPGEEDRICEPGLPSTFSKFRLCWRYVNNTTYDWLDMDLTNLKFTQERIDRIKQAYVDGRYPGLDVKDTARANGQLNGSYQTSNYPNAKYDYEDDNEDGLIDELEMVSTDPRTMQANYDYYFWTTFDHQKQSGTGQLEGSSHASTKNSFTGEYNTWAYEDLC</sequence>
<organism evidence="1 2">
    <name type="scientific">Effusibacillus consociatus</name>
    <dbReference type="NCBI Taxonomy" id="1117041"/>
    <lineage>
        <taxon>Bacteria</taxon>
        <taxon>Bacillati</taxon>
        <taxon>Bacillota</taxon>
        <taxon>Bacilli</taxon>
        <taxon>Bacillales</taxon>
        <taxon>Alicyclobacillaceae</taxon>
        <taxon>Effusibacillus</taxon>
    </lineage>
</organism>
<comment type="caution">
    <text evidence="1">The sequence shown here is derived from an EMBL/GenBank/DDBJ whole genome shotgun (WGS) entry which is preliminary data.</text>
</comment>
<accession>A0ABV9PWC8</accession>
<proteinExistence type="predicted"/>
<protein>
    <submittedName>
        <fullName evidence="1">Uncharacterized protein</fullName>
    </submittedName>
</protein>
<gene>
    <name evidence="1" type="ORF">ACFO8Q_01575</name>
</gene>
<keyword evidence="2" id="KW-1185">Reference proteome</keyword>
<reference evidence="2" key="1">
    <citation type="journal article" date="2019" name="Int. J. Syst. Evol. Microbiol.">
        <title>The Global Catalogue of Microorganisms (GCM) 10K type strain sequencing project: providing services to taxonomists for standard genome sequencing and annotation.</title>
        <authorList>
            <consortium name="The Broad Institute Genomics Platform"/>
            <consortium name="The Broad Institute Genome Sequencing Center for Infectious Disease"/>
            <person name="Wu L."/>
            <person name="Ma J."/>
        </authorList>
    </citation>
    <scope>NUCLEOTIDE SEQUENCE [LARGE SCALE GENOMIC DNA]</scope>
    <source>
        <strain evidence="2">WYCCWR 12678</strain>
    </source>
</reference>
<evidence type="ECO:0000313" key="2">
    <source>
        <dbReference type="Proteomes" id="UP001596002"/>
    </source>
</evidence>
<evidence type="ECO:0000313" key="1">
    <source>
        <dbReference type="EMBL" id="MFC4766090.1"/>
    </source>
</evidence>
<dbReference type="EMBL" id="JBHSHC010000012">
    <property type="protein sequence ID" value="MFC4766090.1"/>
    <property type="molecule type" value="Genomic_DNA"/>
</dbReference>
<name>A0ABV9PWC8_9BACL</name>